<protein>
    <recommendedName>
        <fullName evidence="1">Xylose isomerase-like TIM barrel domain-containing protein</fullName>
    </recommendedName>
</protein>
<proteinExistence type="predicted"/>
<reference evidence="2 3" key="1">
    <citation type="submission" date="2018-06" db="EMBL/GenBank/DDBJ databases">
        <title>Draft Genome Sequence of a Novel Marine Bacterium Related to the Verrucomicrobia.</title>
        <authorList>
            <person name="Vosseberg J."/>
            <person name="Martijn J."/>
            <person name="Ettema T.J.G."/>
        </authorList>
    </citation>
    <scope>NUCLEOTIDE SEQUENCE [LARGE SCALE GENOMIC DNA]</scope>
    <source>
        <strain evidence="2">TARA_B100001123</strain>
    </source>
</reference>
<evidence type="ECO:0000313" key="2">
    <source>
        <dbReference type="EMBL" id="AWT58865.1"/>
    </source>
</evidence>
<name>A0A2Z4ACB9_9BACT</name>
<dbReference type="AlphaFoldDB" id="A0A2Z4ACB9"/>
<evidence type="ECO:0000313" key="3">
    <source>
        <dbReference type="Proteomes" id="UP000247465"/>
    </source>
</evidence>
<dbReference type="InterPro" id="IPR013022">
    <property type="entry name" value="Xyl_isomerase-like_TIM-brl"/>
</dbReference>
<dbReference type="PANTHER" id="PTHR12110:SF53">
    <property type="entry name" value="BLR5974 PROTEIN"/>
    <property type="match status" value="1"/>
</dbReference>
<organism evidence="2 3">
    <name type="scientific">Candidatus Moanibacter tarae</name>
    <dbReference type="NCBI Taxonomy" id="2200854"/>
    <lineage>
        <taxon>Bacteria</taxon>
        <taxon>Pseudomonadati</taxon>
        <taxon>Verrucomicrobiota</taxon>
        <taxon>Opitutia</taxon>
        <taxon>Puniceicoccales</taxon>
        <taxon>Puniceicoccales incertae sedis</taxon>
        <taxon>Candidatus Moanibacter</taxon>
    </lineage>
</organism>
<dbReference type="PANTHER" id="PTHR12110">
    <property type="entry name" value="HYDROXYPYRUVATE ISOMERASE"/>
    <property type="match status" value="1"/>
</dbReference>
<dbReference type="InterPro" id="IPR050312">
    <property type="entry name" value="IolE/XylAMocC-like"/>
</dbReference>
<dbReference type="Proteomes" id="UP000247465">
    <property type="component" value="Chromosome"/>
</dbReference>
<sequence length="262" mass="29311">MRLGIADICMYEHFRVGRMTKGEFVRLAAKLGAETVSVTLGTETDWQELRSVADETGIELEFRTNGTDIGTLSEDIRRAHRLGGSFIRTLVSGNYNYKDSQQQRQILESAVSGLKAMIPVLDELGMTLGVENHADIKSLELIELIERVGSERIRVLLDLCNSVVVFEDPSDTIKMLSPYTVAVHVKDIVIGRHHFVDFCHLCVPLGEGIIDFEYTMEQLHANSPEARFVIEAVHPPLPDLEESLKGELEMLERSVTFAKGLL</sequence>
<dbReference type="Gene3D" id="3.20.20.150">
    <property type="entry name" value="Divalent-metal-dependent TIM barrel enzymes"/>
    <property type="match status" value="1"/>
</dbReference>
<dbReference type="Pfam" id="PF01261">
    <property type="entry name" value="AP_endonuc_2"/>
    <property type="match status" value="1"/>
</dbReference>
<evidence type="ECO:0000259" key="1">
    <source>
        <dbReference type="Pfam" id="PF01261"/>
    </source>
</evidence>
<dbReference type="SUPFAM" id="SSF51658">
    <property type="entry name" value="Xylose isomerase-like"/>
    <property type="match status" value="1"/>
</dbReference>
<gene>
    <name evidence="2" type="ORF">DF168_00037</name>
</gene>
<dbReference type="InterPro" id="IPR036237">
    <property type="entry name" value="Xyl_isomerase-like_sf"/>
</dbReference>
<accession>A0A2Z4ACB9</accession>
<feature type="domain" description="Xylose isomerase-like TIM barrel" evidence="1">
    <location>
        <begin position="26"/>
        <end position="252"/>
    </location>
</feature>
<dbReference type="KEGG" id="mtar:DF168_00037"/>
<dbReference type="EMBL" id="CP029803">
    <property type="protein sequence ID" value="AWT58865.1"/>
    <property type="molecule type" value="Genomic_DNA"/>
</dbReference>